<keyword evidence="5 11" id="KW-0472">Membrane</keyword>
<comment type="cofactor">
    <cofactor evidence="11">
        <name>pyruvate</name>
        <dbReference type="ChEBI" id="CHEBI:15361"/>
    </cofactor>
    <text evidence="11">Binds 1 pyruvoyl group covalently per subunit.</text>
</comment>
<comment type="similarity">
    <text evidence="11">Belongs to the phosphatidylserine decarboxylase family. PSD-B subfamily. Eukaryotic type II sub-subfamily.</text>
</comment>
<dbReference type="GO" id="GO:0005795">
    <property type="term" value="C:Golgi stack"/>
    <property type="evidence" value="ECO:0007669"/>
    <property type="project" value="UniProtKB-UniRule"/>
</dbReference>
<evidence type="ECO:0000256" key="12">
    <source>
        <dbReference type="SAM" id="MobiDB-lite"/>
    </source>
</evidence>
<dbReference type="GO" id="GO:0010008">
    <property type="term" value="C:endosome membrane"/>
    <property type="evidence" value="ECO:0007669"/>
    <property type="project" value="UniProtKB-SubCell"/>
</dbReference>
<keyword evidence="15" id="KW-1185">Reference proteome</keyword>
<feature type="active site" description="Charge relay system; for autoendoproteolytic cleavage activity" evidence="11">
    <location>
        <position position="1091"/>
    </location>
</feature>
<feature type="chain" id="PRO_5043072603" description="Phosphatidylserine decarboxylase 2 alpha chain" evidence="11">
    <location>
        <begin position="1091"/>
        <end position="1192"/>
    </location>
</feature>
<evidence type="ECO:0000256" key="8">
    <source>
        <dbReference type="ARBA" id="ARBA00023239"/>
    </source>
</evidence>
<keyword evidence="4 11" id="KW-0443">Lipid metabolism</keyword>
<dbReference type="NCBIfam" id="TIGR00163">
    <property type="entry name" value="PS_decarb"/>
    <property type="match status" value="1"/>
</dbReference>
<feature type="compositionally biased region" description="Low complexity" evidence="12">
    <location>
        <begin position="93"/>
        <end position="120"/>
    </location>
</feature>
<proteinExistence type="inferred from homology"/>
<dbReference type="PANTHER" id="PTHR10067:SF17">
    <property type="entry name" value="PHOSPHATIDYLSERINE DECARBOXYLASE PROENZYME 2"/>
    <property type="match status" value="1"/>
</dbReference>
<dbReference type="InterPro" id="IPR033177">
    <property type="entry name" value="PSD-B"/>
</dbReference>
<evidence type="ECO:0000256" key="3">
    <source>
        <dbReference type="ARBA" id="ARBA00022793"/>
    </source>
</evidence>
<feature type="site" description="Cleavage (non-hydrolytic); by autocatalysis" evidence="11">
    <location>
        <begin position="1090"/>
        <end position="1091"/>
    </location>
</feature>
<keyword evidence="8 11" id="KW-0456">Lyase</keyword>
<dbReference type="Gene3D" id="2.60.40.150">
    <property type="entry name" value="C2 domain"/>
    <property type="match status" value="1"/>
</dbReference>
<keyword evidence="11" id="KW-0333">Golgi apparatus</keyword>
<feature type="chain" id="PRO_5043072604" description="Phosphatidylserine decarboxylase 2 beta chain" evidence="11">
    <location>
        <begin position="1"/>
        <end position="1090"/>
    </location>
</feature>
<keyword evidence="6 11" id="KW-0865">Zymogen</keyword>
<protein>
    <recommendedName>
        <fullName evidence="11">Phosphatidylserine decarboxylase proenzyme 2</fullName>
        <ecNumber evidence="11">4.1.1.65</ecNumber>
    </recommendedName>
    <component>
        <recommendedName>
            <fullName evidence="11">Phosphatidylserine decarboxylase 2 beta chain</fullName>
        </recommendedName>
    </component>
    <component>
        <recommendedName>
            <fullName evidence="11">Phosphatidylserine decarboxylase 2 alpha chain</fullName>
        </recommendedName>
    </component>
</protein>
<feature type="domain" description="C2" evidence="13">
    <location>
        <begin position="522"/>
        <end position="647"/>
    </location>
</feature>
<dbReference type="SUPFAM" id="SSF49562">
    <property type="entry name" value="C2 domain (Calcium/lipid-binding domain, CaLB)"/>
    <property type="match status" value="2"/>
</dbReference>
<evidence type="ECO:0000256" key="9">
    <source>
        <dbReference type="ARBA" id="ARBA00023264"/>
    </source>
</evidence>
<dbReference type="InterPro" id="IPR003817">
    <property type="entry name" value="PS_Dcarbxylase"/>
</dbReference>
<dbReference type="InterPro" id="IPR000008">
    <property type="entry name" value="C2_dom"/>
</dbReference>
<keyword evidence="10 11" id="KW-0670">Pyruvate</keyword>
<dbReference type="AlphaFoldDB" id="A0AAV5RX21"/>
<evidence type="ECO:0000256" key="6">
    <source>
        <dbReference type="ARBA" id="ARBA00023145"/>
    </source>
</evidence>
<feature type="region of interest" description="Disordered" evidence="12">
    <location>
        <begin position="93"/>
        <end position="136"/>
    </location>
</feature>
<comment type="catalytic activity">
    <reaction evidence="11">
        <text>a 1,2-diacyl-sn-glycero-3-phospho-L-serine + H(+) = a 1,2-diacyl-sn-glycero-3-phosphoethanolamine + CO2</text>
        <dbReference type="Rhea" id="RHEA:20828"/>
        <dbReference type="ChEBI" id="CHEBI:15378"/>
        <dbReference type="ChEBI" id="CHEBI:16526"/>
        <dbReference type="ChEBI" id="CHEBI:57262"/>
        <dbReference type="ChEBI" id="CHEBI:64612"/>
        <dbReference type="EC" id="4.1.1.65"/>
    </reaction>
</comment>
<dbReference type="GO" id="GO:0016540">
    <property type="term" value="P:protein autoprocessing"/>
    <property type="evidence" value="ECO:0007669"/>
    <property type="project" value="UniProtKB-UniRule"/>
</dbReference>
<evidence type="ECO:0000256" key="11">
    <source>
        <dbReference type="HAMAP-Rule" id="MF_03209"/>
    </source>
</evidence>
<dbReference type="InterPro" id="IPR035892">
    <property type="entry name" value="C2_domain_sf"/>
</dbReference>
<dbReference type="Pfam" id="PF00168">
    <property type="entry name" value="C2"/>
    <property type="match status" value="2"/>
</dbReference>
<comment type="function">
    <text evidence="11">Catalyzes the formation of phosphatidylethanolamine (PtdEtn) from phosphatidylserine (PtdSer). Plays a central role in phospholipid metabolism and in the interorganelle trafficking of phosphatidylserine.</text>
</comment>
<feature type="active site" description="Charge relay system; for autoendoproteolytic cleavage activity" evidence="11">
    <location>
        <position position="1004"/>
    </location>
</feature>
<keyword evidence="3 11" id="KW-0210">Decarboxylase</keyword>
<feature type="region of interest" description="Disordered" evidence="12">
    <location>
        <begin position="269"/>
        <end position="295"/>
    </location>
</feature>
<evidence type="ECO:0000256" key="7">
    <source>
        <dbReference type="ARBA" id="ARBA00023209"/>
    </source>
</evidence>
<dbReference type="SMART" id="SM00239">
    <property type="entry name" value="C2"/>
    <property type="match status" value="2"/>
</dbReference>
<feature type="compositionally biased region" description="Low complexity" evidence="12">
    <location>
        <begin position="329"/>
        <end position="342"/>
    </location>
</feature>
<evidence type="ECO:0000256" key="4">
    <source>
        <dbReference type="ARBA" id="ARBA00023098"/>
    </source>
</evidence>
<comment type="domain">
    <text evidence="11">The C2 domains have an essential, but non-catalytic function. They may facilitate interaction with PstB2 and are required for lipid transport function.</text>
</comment>
<feature type="compositionally biased region" description="Polar residues" evidence="12">
    <location>
        <begin position="269"/>
        <end position="283"/>
    </location>
</feature>
<dbReference type="GO" id="GO:0006646">
    <property type="term" value="P:phosphatidylethanolamine biosynthetic process"/>
    <property type="evidence" value="ECO:0007669"/>
    <property type="project" value="UniProtKB-UniRule"/>
</dbReference>
<dbReference type="HAMAP" id="MF_00663">
    <property type="entry name" value="PS_decarb_PSD_B_type2"/>
    <property type="match status" value="1"/>
</dbReference>
<comment type="caution">
    <text evidence="14">The sequence shown here is derived from an EMBL/GenBank/DDBJ whole genome shotgun (WGS) entry which is preliminary data.</text>
</comment>
<feature type="active site" description="Schiff-base intermediate with substrate; via pyruvic acid; for decarboxylase activity" evidence="11">
    <location>
        <position position="1091"/>
    </location>
</feature>
<dbReference type="EC" id="4.1.1.65" evidence="11"/>
<dbReference type="Proteomes" id="UP001377567">
    <property type="component" value="Unassembled WGS sequence"/>
</dbReference>
<keyword evidence="9 11" id="KW-1208">Phospholipid metabolism</keyword>
<keyword evidence="2 11" id="KW-0444">Lipid biosynthesis</keyword>
<dbReference type="InterPro" id="IPR033179">
    <property type="entry name" value="PSD_type2_pro"/>
</dbReference>
<dbReference type="EMBL" id="BTGD01000006">
    <property type="protein sequence ID" value="GMM55808.1"/>
    <property type="molecule type" value="Genomic_DNA"/>
</dbReference>
<feature type="modified residue" description="Pyruvic acid (Ser); by autocatalysis" evidence="11">
    <location>
        <position position="1091"/>
    </location>
</feature>
<evidence type="ECO:0000256" key="5">
    <source>
        <dbReference type="ARBA" id="ARBA00023136"/>
    </source>
</evidence>
<name>A0AAV5RX21_MAUHU</name>
<evidence type="ECO:0000313" key="15">
    <source>
        <dbReference type="Proteomes" id="UP001377567"/>
    </source>
</evidence>
<dbReference type="GO" id="GO:0004609">
    <property type="term" value="F:phosphatidylserine decarboxylase activity"/>
    <property type="evidence" value="ECO:0007669"/>
    <property type="project" value="UniProtKB-UniRule"/>
</dbReference>
<dbReference type="Pfam" id="PF02666">
    <property type="entry name" value="PS_Dcarbxylase"/>
    <property type="match status" value="1"/>
</dbReference>
<feature type="active site" description="Charge relay system; for autoendoproteolytic cleavage activity" evidence="11">
    <location>
        <position position="947"/>
    </location>
</feature>
<feature type="region of interest" description="Disordered" evidence="12">
    <location>
        <begin position="466"/>
        <end position="499"/>
    </location>
</feature>
<comment type="subcellular location">
    <subcellularLocation>
        <location evidence="11">Golgi apparatus membrane</location>
        <topology evidence="11">Peripheral membrane protein</topology>
        <orientation evidence="11">Cytoplasmic side</orientation>
    </subcellularLocation>
    <subcellularLocation>
        <location evidence="11">Endosome membrane</location>
        <topology evidence="11">Peripheral membrane protein</topology>
        <orientation evidence="11">Cytoplasmic side</orientation>
    </subcellularLocation>
</comment>
<keyword evidence="11" id="KW-0967">Endosome</keyword>
<evidence type="ECO:0000256" key="1">
    <source>
        <dbReference type="ARBA" id="ARBA00005189"/>
    </source>
</evidence>
<gene>
    <name evidence="11" type="primary">PSD2</name>
    <name evidence="14" type="ORF">DAKH74_024240</name>
</gene>
<organism evidence="14 15">
    <name type="scientific">Maudiozyma humilis</name>
    <name type="common">Sour dough yeast</name>
    <name type="synonym">Kazachstania humilis</name>
    <dbReference type="NCBI Taxonomy" id="51915"/>
    <lineage>
        <taxon>Eukaryota</taxon>
        <taxon>Fungi</taxon>
        <taxon>Dikarya</taxon>
        <taxon>Ascomycota</taxon>
        <taxon>Saccharomycotina</taxon>
        <taxon>Saccharomycetes</taxon>
        <taxon>Saccharomycetales</taxon>
        <taxon>Saccharomycetaceae</taxon>
        <taxon>Maudiozyma</taxon>
    </lineage>
</organism>
<keyword evidence="7 11" id="KW-0594">Phospholipid biosynthesis</keyword>
<reference evidence="14 15" key="1">
    <citation type="journal article" date="2023" name="Elife">
        <title>Identification of key yeast species and microbe-microbe interactions impacting larval growth of Drosophila in the wild.</title>
        <authorList>
            <person name="Mure A."/>
            <person name="Sugiura Y."/>
            <person name="Maeda R."/>
            <person name="Honda K."/>
            <person name="Sakurai N."/>
            <person name="Takahashi Y."/>
            <person name="Watada M."/>
            <person name="Katoh T."/>
            <person name="Gotoh A."/>
            <person name="Gotoh Y."/>
            <person name="Taniguchi I."/>
            <person name="Nakamura K."/>
            <person name="Hayashi T."/>
            <person name="Katayama T."/>
            <person name="Uemura T."/>
            <person name="Hattori Y."/>
        </authorList>
    </citation>
    <scope>NUCLEOTIDE SEQUENCE [LARGE SCALE GENOMIC DNA]</scope>
    <source>
        <strain evidence="14 15">KH-74</strain>
    </source>
</reference>
<comment type="PTM">
    <text evidence="11">Is synthesized initially as an inactive proenzyme. Formation of the active enzyme involves a self-maturation process in which the active site pyruvoyl group is generated from an internal serine residue via an autocatalytic post-translational modification. Two non-identical subunits are generated from the proenzyme in this reaction, and the pyruvate is formed at the N-terminus of the alpha chain, which is derived from the carboxyl end of the proenzyme. The autoendoproteolytic cleavage occurs by a canonical serine protease mechanism, in which the side chain hydroxyl group of the serine supplies its oxygen atom to form the C-terminus of the beta chain, while the remainder of the serine residue undergoes an oxidative deamination to produce ammonia and the pyruvoyl prosthetic group on the alpha chain. During this reaction, the Ser that is part of the protease active site of the proenzyme becomes the pyruvoyl prosthetic group, which constitutes an essential element of the active site of the mature decarboxylase.</text>
</comment>
<dbReference type="GO" id="GO:0000139">
    <property type="term" value="C:Golgi membrane"/>
    <property type="evidence" value="ECO:0007669"/>
    <property type="project" value="UniProtKB-SubCell"/>
</dbReference>
<sequence length="1192" mass="136245">MRIIPRRKKDKAKKPTLTLSVRISHARHVDLIDKFQCNPVCFVTTNTFYTKRTAKLKHSRTNWNQILKLKLPRNPKSDLLRIIVFDALPTVAPSTTTQSTSPYGPSPSSSVLSLRSSNSTAAAQTSDARTAKHSSADLQHYSTGVDHLDVKFNSDVHSSKSTASMDHYRSESHEKRHVTSKYLYIGEVQLSLLDLFRKKGTMNSYNFSLAPEWYTLYDKKREKEQHDSGVEHSYPVGEIQLGFNLASNIKHSNTIEAYNMWRASLITGDSSSGSQRKVSPSASHSKERRNRARTISDARIETLKIEDIRESVPQALSDGDFIEDQHVLSSDTSSSSIDSAESTDTKQFSSDDYSVADISMEGLIENFEILSNVVSTVDEGYSDAYSQLNENPDVKALDMASIATVLDEYDVVNPAEINREKIPNLDLLLGGEMIPEEESTEDFNTANNKHLLKLRKEDNSRLSFDSENLASGYEDEDEKSISGGESNGEDDNENGNNGLIFRPTVKKLIRMRRRTKSYKEKITRKVETTFQVSKRQHSLGVMFVEFLSISNLPPMKSKLSRTFDMDPFIVASFGRRVFKTSWRKHTLHPHFDESAAFEVFPNEENFSFHFKVMDKDSFTYNDEIAEYDLPWSEMMEVLENRDPTTWTQFDLPLKLIVKQGKTEYAKPVMHLNMRFIPYNTLKKTFWKHVVIGSTMKTHFDMCDLILFLDRLGSFTDSDVLELFAKYKKKAWSGDVLTKIQLIEGLQTWTKSAEFKNVWRCPKCFKSRKKGNNILKSKLMIENDLITHFAICSFSHSNKTLQPSYVSSEFASKRWFSKVLIKLTYGKYAVGSNNANILVQDRDSGVVIEEKISAHVKLGMRIIYNGRGTETKKFKTLLKNMSIKQGRKFDDPLSVKQIDSFIKFHSLDLSQCLDTEYKTFNEFFYRKLKPGSRTIEGADDRVMVSPADSRCTVFESVARSREIWIKGSKFSIKRLTNDFSPEKFNDVNSSIAIFRLAPQDYHRFHSPCRGVIGKPVYVDGEYYTVNPMAIRSELDVFGENIRVVVPIHSEEFGTFLFIPVGAMMVGSIILTRKEGDTVERGDELGYFKFGGSTIIMVVPRRQLTFDSDLVKNSREGIETLVKVGMSVGHTPETHQHRRQTVRIVDPKQLEKIKRTISVDEAHVNRYHNVSWEYRELERFMSQDYGEENVESSA</sequence>
<accession>A0AAV5RX21</accession>
<evidence type="ECO:0000256" key="10">
    <source>
        <dbReference type="ARBA" id="ARBA00023317"/>
    </source>
</evidence>
<evidence type="ECO:0000256" key="2">
    <source>
        <dbReference type="ARBA" id="ARBA00022516"/>
    </source>
</evidence>
<comment type="pathway">
    <text evidence="1">Lipid metabolism.</text>
</comment>
<comment type="pathway">
    <text evidence="11">Phospholipid metabolism; phosphatidylethanolamine biosynthesis; phosphatidylethanolamine from CDP-diacylglycerol: step 2/2.</text>
</comment>
<comment type="subunit">
    <text evidence="11">Heterodimer of a large membrane-associated beta subunit and a small pyruvoyl-containing alpha subunit. Interacts with pstB2. This interaction may be a means to structurally tether the donor membrane (ER) harboring PstB2 to acceptor membranes (Golgi/endosomes) harboring PSD2 during PtdSer transport to the site of PtdEtn synthesis.</text>
</comment>
<evidence type="ECO:0000259" key="13">
    <source>
        <dbReference type="PROSITE" id="PS50004"/>
    </source>
</evidence>
<dbReference type="PANTHER" id="PTHR10067">
    <property type="entry name" value="PHOSPHATIDYLSERINE DECARBOXYLASE"/>
    <property type="match status" value="1"/>
</dbReference>
<feature type="region of interest" description="Disordered" evidence="12">
    <location>
        <begin position="328"/>
        <end position="349"/>
    </location>
</feature>
<dbReference type="PROSITE" id="PS50004">
    <property type="entry name" value="C2"/>
    <property type="match status" value="1"/>
</dbReference>
<evidence type="ECO:0000313" key="14">
    <source>
        <dbReference type="EMBL" id="GMM55808.1"/>
    </source>
</evidence>